<evidence type="ECO:0000256" key="9">
    <source>
        <dbReference type="ARBA" id="ARBA00023034"/>
    </source>
</evidence>
<keyword evidence="5" id="KW-0808">Transferase</keyword>
<evidence type="ECO:0000256" key="6">
    <source>
        <dbReference type="ARBA" id="ARBA00022692"/>
    </source>
</evidence>
<organism evidence="18 19">
    <name type="scientific">Maylandia zebra</name>
    <name type="common">zebra mbuna</name>
    <dbReference type="NCBI Taxonomy" id="106582"/>
    <lineage>
        <taxon>Eukaryota</taxon>
        <taxon>Metazoa</taxon>
        <taxon>Chordata</taxon>
        <taxon>Craniata</taxon>
        <taxon>Vertebrata</taxon>
        <taxon>Euteleostomi</taxon>
        <taxon>Actinopterygii</taxon>
        <taxon>Neopterygii</taxon>
        <taxon>Teleostei</taxon>
        <taxon>Neoteleostei</taxon>
        <taxon>Acanthomorphata</taxon>
        <taxon>Ovalentaria</taxon>
        <taxon>Cichlomorphae</taxon>
        <taxon>Cichliformes</taxon>
        <taxon>Cichlidae</taxon>
        <taxon>African cichlids</taxon>
        <taxon>Pseudocrenilabrinae</taxon>
        <taxon>Haplochromini</taxon>
        <taxon>Maylandia</taxon>
        <taxon>Maylandia zebra complex</taxon>
    </lineage>
</organism>
<evidence type="ECO:0000256" key="2">
    <source>
        <dbReference type="ARBA" id="ARBA00004922"/>
    </source>
</evidence>
<dbReference type="GO" id="GO:0001665">
    <property type="term" value="F:alpha-N-acetylgalactosaminide alpha-2,6-sialyltransferase activity"/>
    <property type="evidence" value="ECO:0007669"/>
    <property type="project" value="UniProtKB-EC"/>
</dbReference>
<dbReference type="InterPro" id="IPR001675">
    <property type="entry name" value="Glyco_trans_29"/>
</dbReference>
<evidence type="ECO:0000256" key="1">
    <source>
        <dbReference type="ARBA" id="ARBA00004323"/>
    </source>
</evidence>
<keyword evidence="19" id="KW-1185">Reference proteome</keyword>
<dbReference type="PANTHER" id="PTHR45941:SF1">
    <property type="entry name" value="ALPHA-N-ACETYLGALACTOSAMINIDE ALPHA-2,6-SIALYLTRANSFERASE 1"/>
    <property type="match status" value="1"/>
</dbReference>
<reference evidence="18 19" key="1">
    <citation type="journal article" date="2014" name="Nature">
        <title>The genomic substrate for adaptive radiation in African cichlid fish.</title>
        <authorList>
            <person name="Brawand D."/>
            <person name="Wagner C.E."/>
            <person name="Li Y.I."/>
            <person name="Malinsky M."/>
            <person name="Keller I."/>
            <person name="Fan S."/>
            <person name="Simakov O."/>
            <person name="Ng A.Y."/>
            <person name="Lim Z.W."/>
            <person name="Bezault E."/>
            <person name="Turner-Maier J."/>
            <person name="Johnson J."/>
            <person name="Alcazar R."/>
            <person name="Noh H.J."/>
            <person name="Russell P."/>
            <person name="Aken B."/>
            <person name="Alfoldi J."/>
            <person name="Amemiya C."/>
            <person name="Azzouzi N."/>
            <person name="Baroiller J.F."/>
            <person name="Barloy-Hubler F."/>
            <person name="Berlin A."/>
            <person name="Bloomquist R."/>
            <person name="Carleton K.L."/>
            <person name="Conte M.A."/>
            <person name="D'Cotta H."/>
            <person name="Eshel O."/>
            <person name="Gaffney L."/>
            <person name="Galibert F."/>
            <person name="Gante H.F."/>
            <person name="Gnerre S."/>
            <person name="Greuter L."/>
            <person name="Guyon R."/>
            <person name="Haddad N.S."/>
            <person name="Haerty W."/>
            <person name="Harris R.M."/>
            <person name="Hofmann H.A."/>
            <person name="Hourlier T."/>
            <person name="Hulata G."/>
            <person name="Jaffe D.B."/>
            <person name="Lara M."/>
            <person name="Lee A.P."/>
            <person name="MacCallum I."/>
            <person name="Mwaiko S."/>
            <person name="Nikaido M."/>
            <person name="Nishihara H."/>
            <person name="Ozouf-Costaz C."/>
            <person name="Penman D.J."/>
            <person name="Przybylski D."/>
            <person name="Rakotomanga M."/>
            <person name="Renn S.C.P."/>
            <person name="Ribeiro F.J."/>
            <person name="Ron M."/>
            <person name="Salzburger W."/>
            <person name="Sanchez-Pulido L."/>
            <person name="Santos M.E."/>
            <person name="Searle S."/>
            <person name="Sharpe T."/>
            <person name="Swofford R."/>
            <person name="Tan F.J."/>
            <person name="Williams L."/>
            <person name="Young S."/>
            <person name="Yin S."/>
            <person name="Okada N."/>
            <person name="Kocher T.D."/>
            <person name="Miska E.A."/>
            <person name="Lander E.S."/>
            <person name="Venkatesh B."/>
            <person name="Fernald R.D."/>
            <person name="Meyer A."/>
            <person name="Ponting C.P."/>
            <person name="Streelman J.T."/>
            <person name="Lindblad-Toh K."/>
            <person name="Seehausen O."/>
            <person name="Di Palma F."/>
        </authorList>
    </citation>
    <scope>NUCLEOTIDE SEQUENCE</scope>
</reference>
<keyword evidence="11" id="KW-1015">Disulfide bond</keyword>
<dbReference type="GO" id="GO:0009312">
    <property type="term" value="P:oligosaccharide biosynthetic process"/>
    <property type="evidence" value="ECO:0007669"/>
    <property type="project" value="TreeGrafter"/>
</dbReference>
<dbReference type="InterPro" id="IPR038578">
    <property type="entry name" value="GT29-like_sf"/>
</dbReference>
<keyword evidence="10 17" id="KW-0472">Membrane</keyword>
<dbReference type="Proteomes" id="UP000265160">
    <property type="component" value="LG8"/>
</dbReference>
<comment type="catalytic activity">
    <reaction evidence="15">
        <text>a 3-O-[N-acetyl-alpha-neuraminyl-(2-&gt;3)-beta-D-galactosyl-(1-&gt;3)-N-acetyl-alpha-D-galactosaminyl]-L-threonyl-[protein] + CMP-N-acetyl-beta-neuraminate = a 3-O-{alpha-Neu5Ac-(2-&gt;3)-beta-D-Gal-(1-&gt;3)-[alpha-Neu5Ac-(2-&gt;6)]-alpha-D-GalNAc}-L-threonyl-[protein] + CMP + H(+)</text>
        <dbReference type="Rhea" id="RHEA:81659"/>
        <dbReference type="Rhea" id="RHEA-COMP:14417"/>
        <dbReference type="Rhea" id="RHEA-COMP:16763"/>
        <dbReference type="ChEBI" id="CHEBI:15378"/>
        <dbReference type="ChEBI" id="CHEBI:57812"/>
        <dbReference type="ChEBI" id="CHEBI:60377"/>
        <dbReference type="ChEBI" id="CHEBI:139598"/>
        <dbReference type="ChEBI" id="CHEBI:156398"/>
    </reaction>
    <physiologicalReaction direction="left-to-right" evidence="15">
        <dbReference type="Rhea" id="RHEA:81660"/>
    </physiologicalReaction>
</comment>
<dbReference type="AlphaFoldDB" id="A0A3P9B690"/>
<feature type="transmembrane region" description="Helical" evidence="17">
    <location>
        <begin position="128"/>
        <end position="151"/>
    </location>
</feature>
<dbReference type="EC" id="2.4.3.3" evidence="14"/>
<keyword evidence="9" id="KW-0333">Golgi apparatus</keyword>
<evidence type="ECO:0000256" key="10">
    <source>
        <dbReference type="ARBA" id="ARBA00023136"/>
    </source>
</evidence>
<dbReference type="GO" id="GO:0000139">
    <property type="term" value="C:Golgi membrane"/>
    <property type="evidence" value="ECO:0007669"/>
    <property type="project" value="UniProtKB-SubCell"/>
</dbReference>
<dbReference type="PANTHER" id="PTHR45941">
    <property type="entry name" value="ALPHA-N-ACETYLGALACTOSAMINIDE ALPHA-2,6-SIALYLTRANSFERASE 2-LIKE-RELATED"/>
    <property type="match status" value="1"/>
</dbReference>
<dbReference type="Pfam" id="PF00777">
    <property type="entry name" value="Glyco_transf_29"/>
    <property type="match status" value="1"/>
</dbReference>
<keyword evidence="7" id="KW-0735">Signal-anchor</keyword>
<protein>
    <recommendedName>
        <fullName evidence="14">alpha-N-acetylgalactosaminide alpha-2,6-sialyltransferase</fullName>
        <ecNumber evidence="14">2.4.3.3</ecNumber>
    </recommendedName>
</protein>
<reference evidence="18" key="3">
    <citation type="submission" date="2025-09" db="UniProtKB">
        <authorList>
            <consortium name="Ensembl"/>
        </authorList>
    </citation>
    <scope>IDENTIFICATION</scope>
</reference>
<dbReference type="GeneTree" id="ENSGT00940000159930"/>
<dbReference type="Gene3D" id="3.90.1480.20">
    <property type="entry name" value="Glycosyl transferase family 29"/>
    <property type="match status" value="1"/>
</dbReference>
<evidence type="ECO:0000256" key="16">
    <source>
        <dbReference type="ARBA" id="ARBA00052285"/>
    </source>
</evidence>
<reference evidence="18" key="2">
    <citation type="submission" date="2025-08" db="UniProtKB">
        <authorList>
            <consortium name="Ensembl"/>
        </authorList>
    </citation>
    <scope>IDENTIFICATION</scope>
</reference>
<evidence type="ECO:0000256" key="13">
    <source>
        <dbReference type="ARBA" id="ARBA00036348"/>
    </source>
</evidence>
<evidence type="ECO:0000256" key="14">
    <source>
        <dbReference type="ARBA" id="ARBA00039109"/>
    </source>
</evidence>
<accession>A0A3P9B690</accession>
<evidence type="ECO:0000256" key="3">
    <source>
        <dbReference type="ARBA" id="ARBA00006003"/>
    </source>
</evidence>
<keyword evidence="12" id="KW-0325">Glycoprotein</keyword>
<evidence type="ECO:0000256" key="5">
    <source>
        <dbReference type="ARBA" id="ARBA00022679"/>
    </source>
</evidence>
<evidence type="ECO:0000256" key="12">
    <source>
        <dbReference type="ARBA" id="ARBA00023180"/>
    </source>
</evidence>
<comment type="similarity">
    <text evidence="3">Belongs to the glycosyltransferase 29 family.</text>
</comment>
<evidence type="ECO:0000256" key="17">
    <source>
        <dbReference type="SAM" id="Phobius"/>
    </source>
</evidence>
<evidence type="ECO:0000256" key="7">
    <source>
        <dbReference type="ARBA" id="ARBA00022968"/>
    </source>
</evidence>
<keyword evidence="4" id="KW-0328">Glycosyltransferase</keyword>
<dbReference type="Ensembl" id="ENSMZET00005005630.1">
    <property type="protein sequence ID" value="ENSMZEP00005005400.1"/>
    <property type="gene ID" value="ENSMZEG00005004168.1"/>
</dbReference>
<comment type="subcellular location">
    <subcellularLocation>
        <location evidence="1">Golgi apparatus membrane</location>
        <topology evidence="1">Single-pass type II membrane protein</topology>
    </subcellularLocation>
</comment>
<keyword evidence="6 17" id="KW-0812">Transmembrane</keyword>
<evidence type="ECO:0000256" key="15">
    <source>
        <dbReference type="ARBA" id="ARBA00050664"/>
    </source>
</evidence>
<evidence type="ECO:0000256" key="4">
    <source>
        <dbReference type="ARBA" id="ARBA00022676"/>
    </source>
</evidence>
<comment type="pathway">
    <text evidence="2">Protein modification; protein glycosylation.</text>
</comment>
<evidence type="ECO:0000313" key="19">
    <source>
        <dbReference type="Proteomes" id="UP000265160"/>
    </source>
</evidence>
<evidence type="ECO:0000313" key="18">
    <source>
        <dbReference type="Ensembl" id="ENSMZEP00005005400.1"/>
    </source>
</evidence>
<comment type="catalytic activity">
    <reaction evidence="16">
        <text>a 3-O-[N-acetyl-alpha-D-galactosaminyl]-L-threonyl-[protein] + CMP-N-acetyl-beta-neuraminate = a 3-O-[N-acetyl-alpha-neuraminosyl-(2-&gt;6)-N-acetyl-alpha-D-galactosaminyl]-L-threonyl-[protein] + CMP + H(+)</text>
        <dbReference type="Rhea" id="RHEA:81643"/>
        <dbReference type="Rhea" id="RHEA-COMP:11689"/>
        <dbReference type="Rhea" id="RHEA-COMP:19720"/>
        <dbReference type="ChEBI" id="CHEBI:15378"/>
        <dbReference type="ChEBI" id="CHEBI:57812"/>
        <dbReference type="ChEBI" id="CHEBI:60377"/>
        <dbReference type="ChEBI" id="CHEBI:87075"/>
        <dbReference type="ChEBI" id="CHEBI:231970"/>
    </reaction>
    <physiologicalReaction direction="left-to-right" evidence="16">
        <dbReference type="Rhea" id="RHEA:81644"/>
    </physiologicalReaction>
</comment>
<sequence length="250" mass="29121">FLHKDNINMSEWNRLSHFNKPLLLPKPGADGCIHCAVVGTAGILNGSKVGAEIDAHDYVFRMNGAVIKGYEEDVGNRTSVYVHTEHSITASPYFFGKYGYKSAPHDEVVKLTRQQCDIVYTLHRLKIILLHNFSLVFLYFLFVCLFFNHRFLKSPNLNKRFWAIVRPTNGAFTLFLALHICDTVDAYGFMTDDYMKYSNYYAQKYIKTKVHFYSNHDYILEKNTWKDLHNRKVIKLYQRTEPESGTEKPK</sequence>
<evidence type="ECO:0000256" key="11">
    <source>
        <dbReference type="ARBA" id="ARBA00023157"/>
    </source>
</evidence>
<proteinExistence type="inferred from homology"/>
<keyword evidence="8 17" id="KW-1133">Transmembrane helix</keyword>
<comment type="catalytic activity">
    <reaction evidence="13">
        <text>a beta-D-galactosyl-(1-&gt;3)-N-acetyl-alpha-D-galactosaminyl derivative + CMP-N-acetyl-beta-neuraminate = a beta-D-galactosyl-(1-&gt;3)-[N-acetyl-alpha-neuraminyl-(2-&gt;6)]-N-acetyl-alpha-D-galactosaminyl derivative + CMP + H(+)</text>
        <dbReference type="Rhea" id="RHEA:11136"/>
        <dbReference type="ChEBI" id="CHEBI:15378"/>
        <dbReference type="ChEBI" id="CHEBI:57812"/>
        <dbReference type="ChEBI" id="CHEBI:60377"/>
        <dbReference type="ChEBI" id="CHEBI:133470"/>
        <dbReference type="ChEBI" id="CHEBI:140764"/>
        <dbReference type="EC" id="2.4.3.3"/>
    </reaction>
    <physiologicalReaction direction="left-to-right" evidence="13">
        <dbReference type="Rhea" id="RHEA:11137"/>
    </physiologicalReaction>
</comment>
<name>A0A3P9B690_9CICH</name>
<evidence type="ECO:0000256" key="8">
    <source>
        <dbReference type="ARBA" id="ARBA00022989"/>
    </source>
</evidence>